<evidence type="ECO:0000313" key="1">
    <source>
        <dbReference type="EMBL" id="RFA31829.1"/>
    </source>
</evidence>
<reference evidence="1 2" key="1">
    <citation type="submission" date="2017-05" db="EMBL/GenBank/DDBJ databases">
        <title>Virgibacillus sp. AK90 isolated from a saltern of Kakinada, India.</title>
        <authorList>
            <person name="Gupta V."/>
            <person name="Sidhu C."/>
            <person name="Korpole S."/>
            <person name="Pinnaka A.K."/>
        </authorList>
    </citation>
    <scope>NUCLEOTIDE SEQUENCE [LARGE SCALE GENOMIC DNA]</scope>
    <source>
        <strain evidence="1 2">AK90</strain>
    </source>
</reference>
<accession>A0A3E0WHA5</accession>
<name>A0A3E0WHA5_9BACI</name>
<evidence type="ECO:0000313" key="2">
    <source>
        <dbReference type="Proteomes" id="UP000256488"/>
    </source>
</evidence>
<comment type="caution">
    <text evidence="1">The sequence shown here is derived from an EMBL/GenBank/DDBJ whole genome shotgun (WGS) entry which is preliminary data.</text>
</comment>
<dbReference type="EMBL" id="NFZX01000097">
    <property type="protein sequence ID" value="RFA31829.1"/>
    <property type="molecule type" value="Genomic_DNA"/>
</dbReference>
<protein>
    <submittedName>
        <fullName evidence="1">Uncharacterized protein</fullName>
    </submittedName>
</protein>
<dbReference type="RefSeq" id="WP_116279763.1">
    <property type="nucleotide sequence ID" value="NZ_NFZX01000097.1"/>
</dbReference>
<proteinExistence type="predicted"/>
<dbReference type="Proteomes" id="UP000256488">
    <property type="component" value="Unassembled WGS sequence"/>
</dbReference>
<sequence length="157" mass="17146">MAKSVWRIRDYTTTITASTDQFEDMFNANFEAGYALRNRLSENSISNNLSGISGSALSLLLGVAGATVSSTATSIAGIILSMSSSELSAQERVLDHGARALQDVYRYLDDHSSYISAEVLFGFLEYEYSDGSKARFVQGRDYQVKRVLSSSGGWITL</sequence>
<organism evidence="1 2">
    <name type="scientific">Virgibacillus dokdonensis</name>
    <dbReference type="NCBI Taxonomy" id="302167"/>
    <lineage>
        <taxon>Bacteria</taxon>
        <taxon>Bacillati</taxon>
        <taxon>Bacillota</taxon>
        <taxon>Bacilli</taxon>
        <taxon>Bacillales</taxon>
        <taxon>Bacillaceae</taxon>
        <taxon>Virgibacillus</taxon>
    </lineage>
</organism>
<dbReference type="AlphaFoldDB" id="A0A3E0WHA5"/>
<gene>
    <name evidence="1" type="ORF">CAI16_19750</name>
</gene>